<proteinExistence type="predicted"/>
<geneLocation type="plasmid" evidence="1">
    <name>pKP16103-MCR-1</name>
</geneLocation>
<accession>A0A385G0W4</accession>
<evidence type="ECO:0000313" key="1">
    <source>
        <dbReference type="EMBL" id="AXV47528.1"/>
    </source>
</evidence>
<dbReference type="AlphaFoldDB" id="A0A385G0W4"/>
<name>A0A385G0W4_KLEPN</name>
<dbReference type="EMBL" id="MH733011">
    <property type="protein sequence ID" value="AXV47528.1"/>
    <property type="molecule type" value="Genomic_DNA"/>
</dbReference>
<keyword evidence="1" id="KW-0614">Plasmid</keyword>
<sequence length="56" mass="6032">MNTSSSLASQTVDRKLARTASVALNQAEVTMDFSRPSADWIAHGLPRPGLCAERSE</sequence>
<reference evidence="1" key="1">
    <citation type="submission" date="2018-08" db="EMBL/GenBank/DDBJ databases">
        <authorList>
            <person name="Mu J.-J."/>
            <person name="Lin Y.-C."/>
        </authorList>
    </citation>
    <scope>NUCLEOTIDE SEQUENCE</scope>
    <source>
        <strain evidence="1">KP16103</strain>
        <plasmid evidence="1">pKP16103-MCR-1</plasmid>
    </source>
</reference>
<protein>
    <submittedName>
        <fullName evidence="1">Uncharacterized protein</fullName>
    </submittedName>
</protein>
<organism evidence="1">
    <name type="scientific">Klebsiella pneumoniae</name>
    <dbReference type="NCBI Taxonomy" id="573"/>
    <lineage>
        <taxon>Bacteria</taxon>
        <taxon>Pseudomonadati</taxon>
        <taxon>Pseudomonadota</taxon>
        <taxon>Gammaproteobacteria</taxon>
        <taxon>Enterobacterales</taxon>
        <taxon>Enterobacteriaceae</taxon>
        <taxon>Klebsiella/Raoultella group</taxon>
        <taxon>Klebsiella</taxon>
        <taxon>Klebsiella pneumoniae complex</taxon>
    </lineage>
</organism>